<feature type="compositionally biased region" description="Low complexity" evidence="2">
    <location>
        <begin position="33"/>
        <end position="47"/>
    </location>
</feature>
<evidence type="ECO:0000256" key="2">
    <source>
        <dbReference type="SAM" id="MobiDB-lite"/>
    </source>
</evidence>
<keyword evidence="1" id="KW-0175">Coiled coil</keyword>
<dbReference type="SMART" id="SM00033">
    <property type="entry name" value="CH"/>
    <property type="match status" value="1"/>
</dbReference>
<reference evidence="5 6" key="1">
    <citation type="journal article" date="2023" name="Elife">
        <title>Identification of key yeast species and microbe-microbe interactions impacting larval growth of Drosophila in the wild.</title>
        <authorList>
            <person name="Mure A."/>
            <person name="Sugiura Y."/>
            <person name="Maeda R."/>
            <person name="Honda K."/>
            <person name="Sakurai N."/>
            <person name="Takahashi Y."/>
            <person name="Watada M."/>
            <person name="Katoh T."/>
            <person name="Gotoh A."/>
            <person name="Gotoh Y."/>
            <person name="Taniguchi I."/>
            <person name="Nakamura K."/>
            <person name="Hayashi T."/>
            <person name="Katayama T."/>
            <person name="Uemura T."/>
            <person name="Hattori Y."/>
        </authorList>
    </citation>
    <scope>NUCLEOTIDE SEQUENCE [LARGE SCALE GENOMIC DNA]</scope>
    <source>
        <strain evidence="5 6">SB-73</strain>
    </source>
</reference>
<evidence type="ECO:0000259" key="4">
    <source>
        <dbReference type="PROSITE" id="PS50021"/>
    </source>
</evidence>
<evidence type="ECO:0000313" key="5">
    <source>
        <dbReference type="EMBL" id="GMM50379.1"/>
    </source>
</evidence>
<evidence type="ECO:0000259" key="3">
    <source>
        <dbReference type="PROSITE" id="PS50018"/>
    </source>
</evidence>
<dbReference type="CDD" id="cd21206">
    <property type="entry name" value="CH_IQGAP"/>
    <property type="match status" value="1"/>
</dbReference>
<comment type="caution">
    <text evidence="5">The sequence shown here is derived from an EMBL/GenBank/DDBJ whole genome shotgun (WGS) entry which is preliminary data.</text>
</comment>
<feature type="domain" description="Calponin-homology (CH)" evidence="4">
    <location>
        <begin position="149"/>
        <end position="256"/>
    </location>
</feature>
<feature type="compositionally biased region" description="Basic residues" evidence="2">
    <location>
        <begin position="368"/>
        <end position="379"/>
    </location>
</feature>
<dbReference type="PROSITE" id="PS50021">
    <property type="entry name" value="CH"/>
    <property type="match status" value="1"/>
</dbReference>
<dbReference type="GO" id="GO:0005096">
    <property type="term" value="F:GTPase activator activity"/>
    <property type="evidence" value="ECO:0007669"/>
    <property type="project" value="TreeGrafter"/>
</dbReference>
<feature type="coiled-coil region" evidence="1">
    <location>
        <begin position="1378"/>
        <end position="1412"/>
    </location>
</feature>
<evidence type="ECO:0000256" key="1">
    <source>
        <dbReference type="SAM" id="Coils"/>
    </source>
</evidence>
<feature type="compositionally biased region" description="Polar residues" evidence="2">
    <location>
        <begin position="89"/>
        <end position="110"/>
    </location>
</feature>
<dbReference type="InterPro" id="IPR000593">
    <property type="entry name" value="RasGAP_C"/>
</dbReference>
<dbReference type="Pfam" id="PF00616">
    <property type="entry name" value="RasGAP"/>
    <property type="match status" value="1"/>
</dbReference>
<accession>A0AAV5RFN4</accession>
<proteinExistence type="predicted"/>
<dbReference type="Proteomes" id="UP001362899">
    <property type="component" value="Unassembled WGS sequence"/>
</dbReference>
<sequence length="1544" mass="176773">MSKPSIADRYLRTLEENSEPQMPEIVSRKNPAKKISSYQKTISSSSTDPKSVLTVRSDGNKNLKSTTSSFGNSKPSALKIQTNTAAFNSTPRVPKSLSTPMIASPSTISPIKSVGPRPDRNPLMHNENLTPSQISWDKERQNWQAYEYLCHVVEAKEWMEKILGETLPPAEEFPESLQNGIALAKITKKLHPELMQWPVFEHKRLQYRHTENITQFFSLLDLLRIPQLFLFDMTDLYEKRNLPKVIYCIHAVSHFIAEQQSTVSAVEDLVGKLDFSDDQLLTTQKGLAGQNMPNFGAMNRKLSGKHPELGAELEKDLAHLDDIPEHGATRRKQNSYREPPLSPTNSYSENEKFDSDLDDEREYEISNRRSRPLPKQRRRKYDDGEDLDIGLDVPNVSSLRISKSKSSRYIDRDLQYSDDDDEMLNILPQRSSKQKSRIQAIRKASRDTRIFSPTYYNNRYSQYDSRGYGYRNLSSMTILRKEAYENAERILMELDALEPEIIQFQAVCRRRLIESQNRKIKTQFDVSISIPKIQGLVRGYLLQKVLKKQRQELSTSVGQITALQAIIRGRKISEELKEFSSSVNEIIKFQAIIRSRIIKNGVAKSKKEISEAINPAFVELQAIIRGKIFRGTYTALASGANDIAHFQGLARGILVRRSISLLKTQLQSNLSTKAFVRLQSAFRGRVLRYEIGCLYEALDHNIDSIVNFQAIGRGTLREREVKSIVQVWNANTDVIIRIQSIWRTKTQGKHYRSFIGGANPSLASIKPFLQLIDDNPTDYENEMKLETLLKENSSKIKENEVLEAKIHQLDMKIALLVKNNINIDEVVLRNQKQNGKVIEFGSDQDDNAEPNMSNPTNDPHSKQYDLKETFNINSMLKSSRERVELYECLFYVLQTQPQYTRELMYFKPARPLRTAELIFSIFGQGKTNRERFFLLNLLEKCITSTEVGNEENTVSWEIVSHLNMESKSLEIRKVILRPACERLKLFADQLLEYDPHLIYEHMTGGGDLSPEDAIREPSVRNVFVQNLQHLREITSIIIQETCKHFEDLPYHIRFLSKQAFRKLLQTTNNKTDAMSAASQVIISQFIHPALLSADSLELVDAAVGHTSKNLLYVSRILHQVGVMMPFAQKGSSDIFLQPLNDFVKSSSRQFAAQLLPVIQKTPDLSRFFNITEADDYTMHGKPRLRLPVDYILAVHNLCYQQQGALIGEGDTILKPLLEQLGPLPRDAREMVDIARFKTLNLSLNSRFCTASIGMNSEGNSALMATTLRCLGYVLQVQQNYSDLMSVLLAPVTEPDEHKFYNLLNTGNAREAAGELGNLTYKEVKHMLLEKVVELESSGAITRQDDYQTLINKIADDIRSKDTVRKERKQNLESRIKTNKRLNEKNAFLKQRLETYNADINNAMRALQLAVAQSANVKTKRFQKFQLSSLKTHESNVKVPELGRYRVTADKLYEKGILIRLRGYSERKRKEVVMTFSSYQVAQFQLEVTYKDILLPNGSILITVDDLLLHQYQGNQYIECMDDNIQFSTNRLLSLIFKKFYGTDN</sequence>
<dbReference type="InterPro" id="IPR036872">
    <property type="entry name" value="CH_dom_sf"/>
</dbReference>
<feature type="region of interest" description="Disordered" evidence="2">
    <location>
        <begin position="841"/>
        <end position="863"/>
    </location>
</feature>
<feature type="region of interest" description="Disordered" evidence="2">
    <location>
        <begin position="325"/>
        <end position="389"/>
    </location>
</feature>
<dbReference type="Gene3D" id="1.10.418.10">
    <property type="entry name" value="Calponin-like domain"/>
    <property type="match status" value="1"/>
</dbReference>
<dbReference type="InterPro" id="IPR001936">
    <property type="entry name" value="RasGAP_dom"/>
</dbReference>
<feature type="region of interest" description="Disordered" evidence="2">
    <location>
        <begin position="1"/>
        <end position="52"/>
    </location>
</feature>
<dbReference type="EMBL" id="BTGC01000003">
    <property type="protein sequence ID" value="GMM50379.1"/>
    <property type="molecule type" value="Genomic_DNA"/>
</dbReference>
<dbReference type="SUPFAM" id="SSF47576">
    <property type="entry name" value="Calponin-homology domain, CH-domain"/>
    <property type="match status" value="1"/>
</dbReference>
<feature type="region of interest" description="Disordered" evidence="2">
    <location>
        <begin position="89"/>
        <end position="117"/>
    </location>
</feature>
<gene>
    <name evidence="5" type="ORF">DASB73_013370</name>
</gene>
<dbReference type="SUPFAM" id="SSF143885">
    <property type="entry name" value="RGC domain-like"/>
    <property type="match status" value="1"/>
</dbReference>
<dbReference type="Gene3D" id="1.10.506.10">
    <property type="entry name" value="GTPase Activation - p120gap, domain 1"/>
    <property type="match status" value="1"/>
</dbReference>
<dbReference type="InterPro" id="IPR001715">
    <property type="entry name" value="CH_dom"/>
</dbReference>
<name>A0AAV5RFN4_STABA</name>
<dbReference type="PANTHER" id="PTHR14149:SF14">
    <property type="entry name" value="CALPONIN-HOMOLOGY (CH) DOMAIN-CONTAINING PROTEIN"/>
    <property type="match status" value="1"/>
</dbReference>
<dbReference type="Pfam" id="PF00307">
    <property type="entry name" value="CH"/>
    <property type="match status" value="1"/>
</dbReference>
<dbReference type="PANTHER" id="PTHR14149">
    <property type="entry name" value="RAS GTPASE-ACTIVATING PROTEIN WITH IQ MOTIF"/>
    <property type="match status" value="1"/>
</dbReference>
<evidence type="ECO:0000313" key="6">
    <source>
        <dbReference type="Proteomes" id="UP001362899"/>
    </source>
</evidence>
<dbReference type="PROSITE" id="PS50018">
    <property type="entry name" value="RAS_GTPASE_ACTIV_2"/>
    <property type="match status" value="1"/>
</dbReference>
<dbReference type="GO" id="GO:0051015">
    <property type="term" value="F:actin filament binding"/>
    <property type="evidence" value="ECO:0007669"/>
    <property type="project" value="TreeGrafter"/>
</dbReference>
<dbReference type="GO" id="GO:1903479">
    <property type="term" value="P:mitotic actomyosin contractile ring assembly actin filament organization"/>
    <property type="evidence" value="ECO:0007669"/>
    <property type="project" value="TreeGrafter"/>
</dbReference>
<dbReference type="SUPFAM" id="SSF48350">
    <property type="entry name" value="GTPase activation domain, GAP"/>
    <property type="match status" value="1"/>
</dbReference>
<organism evidence="5 6">
    <name type="scientific">Starmerella bacillaris</name>
    <name type="common">Yeast</name>
    <name type="synonym">Candida zemplinina</name>
    <dbReference type="NCBI Taxonomy" id="1247836"/>
    <lineage>
        <taxon>Eukaryota</taxon>
        <taxon>Fungi</taxon>
        <taxon>Dikarya</taxon>
        <taxon>Ascomycota</taxon>
        <taxon>Saccharomycotina</taxon>
        <taxon>Dipodascomycetes</taxon>
        <taxon>Dipodascales</taxon>
        <taxon>Trichomonascaceae</taxon>
        <taxon>Starmerella</taxon>
    </lineage>
</organism>
<dbReference type="InterPro" id="IPR008936">
    <property type="entry name" value="Rho_GTPase_activation_prot"/>
</dbReference>
<dbReference type="GO" id="GO:0005516">
    <property type="term" value="F:calmodulin binding"/>
    <property type="evidence" value="ECO:0007669"/>
    <property type="project" value="TreeGrafter"/>
</dbReference>
<keyword evidence="6" id="KW-1185">Reference proteome</keyword>
<dbReference type="PROSITE" id="PS50096">
    <property type="entry name" value="IQ"/>
    <property type="match status" value="3"/>
</dbReference>
<protein>
    <submittedName>
        <fullName evidence="5">Iqg1 protein</fullName>
    </submittedName>
</protein>
<dbReference type="GO" id="GO:0110085">
    <property type="term" value="C:mitotic actomyosin contractile ring"/>
    <property type="evidence" value="ECO:0007669"/>
    <property type="project" value="TreeGrafter"/>
</dbReference>
<dbReference type="Pfam" id="PF03836">
    <property type="entry name" value="RasGAP_C"/>
    <property type="match status" value="1"/>
</dbReference>
<feature type="domain" description="Ras-GAP" evidence="3">
    <location>
        <begin position="952"/>
        <end position="1122"/>
    </location>
</feature>